<comment type="caution">
    <text evidence="1">The sequence shown here is derived from an EMBL/GenBank/DDBJ whole genome shotgun (WGS) entry which is preliminary data.</text>
</comment>
<feature type="non-terminal residue" evidence="1">
    <location>
        <position position="1"/>
    </location>
</feature>
<dbReference type="Proteomes" id="UP000789920">
    <property type="component" value="Unassembled WGS sequence"/>
</dbReference>
<name>A0ACA9NHL3_9GLOM</name>
<proteinExistence type="predicted"/>
<evidence type="ECO:0000313" key="1">
    <source>
        <dbReference type="EMBL" id="CAG8655561.1"/>
    </source>
</evidence>
<reference evidence="1" key="1">
    <citation type="submission" date="2021-06" db="EMBL/GenBank/DDBJ databases">
        <authorList>
            <person name="Kallberg Y."/>
            <person name="Tangrot J."/>
            <person name="Rosling A."/>
        </authorList>
    </citation>
    <scope>NUCLEOTIDE SEQUENCE</scope>
    <source>
        <strain evidence="1">MA461A</strain>
    </source>
</reference>
<evidence type="ECO:0000313" key="2">
    <source>
        <dbReference type="Proteomes" id="UP000789920"/>
    </source>
</evidence>
<accession>A0ACA9NHL3</accession>
<sequence>LNELRKEEGMSNNFASNTNDLVGMYSQPIVKYFNEDSTKVLLKPLQNR</sequence>
<keyword evidence="2" id="KW-1185">Reference proteome</keyword>
<protein>
    <submittedName>
        <fullName evidence="1">20189_t:CDS:1</fullName>
    </submittedName>
</protein>
<organism evidence="1 2">
    <name type="scientific">Racocetra persica</name>
    <dbReference type="NCBI Taxonomy" id="160502"/>
    <lineage>
        <taxon>Eukaryota</taxon>
        <taxon>Fungi</taxon>
        <taxon>Fungi incertae sedis</taxon>
        <taxon>Mucoromycota</taxon>
        <taxon>Glomeromycotina</taxon>
        <taxon>Glomeromycetes</taxon>
        <taxon>Diversisporales</taxon>
        <taxon>Gigasporaceae</taxon>
        <taxon>Racocetra</taxon>
    </lineage>
</organism>
<gene>
    <name evidence="1" type="ORF">RPERSI_LOCUS8063</name>
</gene>
<dbReference type="EMBL" id="CAJVQC010014226">
    <property type="protein sequence ID" value="CAG8655561.1"/>
    <property type="molecule type" value="Genomic_DNA"/>
</dbReference>